<reference evidence="1" key="1">
    <citation type="journal article" date="2020" name="Stud. Mycol.">
        <title>101 Dothideomycetes genomes: a test case for predicting lifestyles and emergence of pathogens.</title>
        <authorList>
            <person name="Haridas S."/>
            <person name="Albert R."/>
            <person name="Binder M."/>
            <person name="Bloem J."/>
            <person name="Labutti K."/>
            <person name="Salamov A."/>
            <person name="Andreopoulos B."/>
            <person name="Baker S."/>
            <person name="Barry K."/>
            <person name="Bills G."/>
            <person name="Bluhm B."/>
            <person name="Cannon C."/>
            <person name="Castanera R."/>
            <person name="Culley D."/>
            <person name="Daum C."/>
            <person name="Ezra D."/>
            <person name="Gonzalez J."/>
            <person name="Henrissat B."/>
            <person name="Kuo A."/>
            <person name="Liang C."/>
            <person name="Lipzen A."/>
            <person name="Lutzoni F."/>
            <person name="Magnuson J."/>
            <person name="Mondo S."/>
            <person name="Nolan M."/>
            <person name="Ohm R."/>
            <person name="Pangilinan J."/>
            <person name="Park H.-J."/>
            <person name="Ramirez L."/>
            <person name="Alfaro M."/>
            <person name="Sun H."/>
            <person name="Tritt A."/>
            <person name="Yoshinaga Y."/>
            <person name="Zwiers L.-H."/>
            <person name="Turgeon B."/>
            <person name="Goodwin S."/>
            <person name="Spatafora J."/>
            <person name="Crous P."/>
            <person name="Grigoriev I."/>
        </authorList>
    </citation>
    <scope>NUCLEOTIDE SEQUENCE</scope>
    <source>
        <strain evidence="1">CBS 122367</strain>
    </source>
</reference>
<keyword evidence="2" id="KW-1185">Reference proteome</keyword>
<organism evidence="1 2">
    <name type="scientific">Lentithecium fluviatile CBS 122367</name>
    <dbReference type="NCBI Taxonomy" id="1168545"/>
    <lineage>
        <taxon>Eukaryota</taxon>
        <taxon>Fungi</taxon>
        <taxon>Dikarya</taxon>
        <taxon>Ascomycota</taxon>
        <taxon>Pezizomycotina</taxon>
        <taxon>Dothideomycetes</taxon>
        <taxon>Pleosporomycetidae</taxon>
        <taxon>Pleosporales</taxon>
        <taxon>Massarineae</taxon>
        <taxon>Lentitheciaceae</taxon>
        <taxon>Lentithecium</taxon>
    </lineage>
</organism>
<proteinExistence type="predicted"/>
<name>A0A6G1J1S0_9PLEO</name>
<dbReference type="AlphaFoldDB" id="A0A6G1J1S0"/>
<sequence>MHAYLTWRTSSKGVLQLKLLSSRLTDRSRSRWRWKNSSSGEVRGAAQPRRHCCACSLLSARHVPLAGPSIFGAFINGLWD</sequence>
<gene>
    <name evidence="1" type="ORF">K458DRAFT_418030</name>
</gene>
<protein>
    <submittedName>
        <fullName evidence="1">Uncharacterized protein</fullName>
    </submittedName>
</protein>
<dbReference type="EMBL" id="MU005581">
    <property type="protein sequence ID" value="KAF2684464.1"/>
    <property type="molecule type" value="Genomic_DNA"/>
</dbReference>
<accession>A0A6G1J1S0</accession>
<dbReference type="Proteomes" id="UP000799291">
    <property type="component" value="Unassembled WGS sequence"/>
</dbReference>
<evidence type="ECO:0000313" key="1">
    <source>
        <dbReference type="EMBL" id="KAF2684464.1"/>
    </source>
</evidence>
<evidence type="ECO:0000313" key="2">
    <source>
        <dbReference type="Proteomes" id="UP000799291"/>
    </source>
</evidence>